<evidence type="ECO:0000313" key="11">
    <source>
        <dbReference type="Proteomes" id="UP000636458"/>
    </source>
</evidence>
<evidence type="ECO:0000313" key="9">
    <source>
        <dbReference type="EMBL" id="MBK4346833.1"/>
    </source>
</evidence>
<dbReference type="GO" id="GO:0005886">
    <property type="term" value="C:plasma membrane"/>
    <property type="evidence" value="ECO:0007669"/>
    <property type="project" value="UniProtKB-SubCell"/>
</dbReference>
<feature type="transmembrane region" description="Helical" evidence="7">
    <location>
        <begin position="136"/>
        <end position="159"/>
    </location>
</feature>
<comment type="similarity">
    <text evidence="2">Belongs to the acyltransferase 3 family.</text>
</comment>
<evidence type="ECO:0000256" key="5">
    <source>
        <dbReference type="ARBA" id="ARBA00022989"/>
    </source>
</evidence>
<keyword evidence="5 7" id="KW-1133">Transmembrane helix</keyword>
<keyword evidence="11" id="KW-1185">Reference proteome</keyword>
<keyword evidence="3" id="KW-1003">Cell membrane</keyword>
<feature type="transmembrane region" description="Helical" evidence="7">
    <location>
        <begin position="166"/>
        <end position="187"/>
    </location>
</feature>
<reference evidence="9" key="1">
    <citation type="submission" date="2021-01" db="EMBL/GenBank/DDBJ databases">
        <title>Lacisediminihabitans sp. nov. strain G11-30, isolated from Antarctic Soil.</title>
        <authorList>
            <person name="Li J."/>
        </authorList>
    </citation>
    <scope>NUCLEOTIDE SEQUENCE</scope>
    <source>
        <strain evidence="9">G11-30</strain>
    </source>
</reference>
<dbReference type="PANTHER" id="PTHR40074">
    <property type="entry name" value="O-ACETYLTRANSFERASE WECH"/>
    <property type="match status" value="1"/>
</dbReference>
<dbReference type="Proteomes" id="UP000636458">
    <property type="component" value="Unassembled WGS sequence"/>
</dbReference>
<evidence type="ECO:0000259" key="8">
    <source>
        <dbReference type="Pfam" id="PF01757"/>
    </source>
</evidence>
<gene>
    <name evidence="9" type="ORF">IV501_04245</name>
    <name evidence="10" type="ORF">IV501_10380</name>
</gene>
<evidence type="ECO:0000256" key="2">
    <source>
        <dbReference type="ARBA" id="ARBA00007400"/>
    </source>
</evidence>
<evidence type="ECO:0000256" key="1">
    <source>
        <dbReference type="ARBA" id="ARBA00004651"/>
    </source>
</evidence>
<feature type="transmembrane region" description="Helical" evidence="7">
    <location>
        <begin position="270"/>
        <end position="289"/>
    </location>
</feature>
<evidence type="ECO:0000256" key="6">
    <source>
        <dbReference type="ARBA" id="ARBA00023136"/>
    </source>
</evidence>
<feature type="transmembrane region" description="Helical" evidence="7">
    <location>
        <begin position="92"/>
        <end position="116"/>
    </location>
</feature>
<dbReference type="Pfam" id="PF01757">
    <property type="entry name" value="Acyl_transf_3"/>
    <property type="match status" value="1"/>
</dbReference>
<evidence type="ECO:0000313" key="10">
    <source>
        <dbReference type="EMBL" id="MBK4348044.1"/>
    </source>
</evidence>
<organism evidence="9 11">
    <name type="scientific">Lacisediminihabitans changchengi</name>
    <dbReference type="NCBI Taxonomy" id="2787634"/>
    <lineage>
        <taxon>Bacteria</taxon>
        <taxon>Bacillati</taxon>
        <taxon>Actinomycetota</taxon>
        <taxon>Actinomycetes</taxon>
        <taxon>Micrococcales</taxon>
        <taxon>Microbacteriaceae</taxon>
        <taxon>Lacisediminihabitans</taxon>
    </lineage>
</organism>
<feature type="transmembrane region" description="Helical" evidence="7">
    <location>
        <begin position="199"/>
        <end position="219"/>
    </location>
</feature>
<sequence>MTSAQPAAATSAPRVRAPHLYEVDVVRILTFACVIAVHTTSHTAAADDVGLYALLGLVHFTREVFFALSGFVLVYSYLSKPVPMKKFWPRRFLLVGVPYVVWSAIYFVSANIYSPYGTIPEMVGRFALKLVTGNAWYHLYFLLVTMQVYLLVPVIVWLIRKTRGHHVALLVTAGVFQLALTAVYAYVPDLPEWLGGYAKVYFFSYLFFILLGAVAADHAQQLLAWVRGHRALIGWVTLATGLVTLGVFAFQHLALGFSLYRSGTPLQPILMVWSVAVGLGFLAVGSWWADRRRPTSFVARGVDVASDRSFGIFLSHPLVLWILLWVGGDWVPNHVATPWLTLVAYVVVLVGAAAITELARRSPVSLPLTGRPWIYRRTKPRPAAVASPGAGGPPPD</sequence>
<dbReference type="AlphaFoldDB" id="A0A934W1G1"/>
<feature type="domain" description="Acyltransferase 3" evidence="8">
    <location>
        <begin position="21"/>
        <end position="356"/>
    </location>
</feature>
<keyword evidence="4 7" id="KW-0812">Transmembrane</keyword>
<evidence type="ECO:0000256" key="4">
    <source>
        <dbReference type="ARBA" id="ARBA00022692"/>
    </source>
</evidence>
<feature type="transmembrane region" description="Helical" evidence="7">
    <location>
        <begin position="310"/>
        <end position="327"/>
    </location>
</feature>
<comment type="caution">
    <text evidence="9">The sequence shown here is derived from an EMBL/GenBank/DDBJ whole genome shotgun (WGS) entry which is preliminary data.</text>
</comment>
<dbReference type="GO" id="GO:0009246">
    <property type="term" value="P:enterobacterial common antigen biosynthetic process"/>
    <property type="evidence" value="ECO:0007669"/>
    <property type="project" value="TreeGrafter"/>
</dbReference>
<evidence type="ECO:0000256" key="7">
    <source>
        <dbReference type="SAM" id="Phobius"/>
    </source>
</evidence>
<dbReference type="GO" id="GO:0016413">
    <property type="term" value="F:O-acetyltransferase activity"/>
    <property type="evidence" value="ECO:0007669"/>
    <property type="project" value="TreeGrafter"/>
</dbReference>
<name>A0A934W1G1_9MICO</name>
<accession>A0A934W1G1</accession>
<protein>
    <submittedName>
        <fullName evidence="9">Acyltransferase</fullName>
    </submittedName>
</protein>
<feature type="transmembrane region" description="Helical" evidence="7">
    <location>
        <begin position="231"/>
        <end position="250"/>
    </location>
</feature>
<proteinExistence type="inferred from homology"/>
<keyword evidence="9" id="KW-0808">Transferase</keyword>
<dbReference type="EMBL" id="JAEPES010000001">
    <property type="protein sequence ID" value="MBK4346833.1"/>
    <property type="molecule type" value="Genomic_DNA"/>
</dbReference>
<comment type="subcellular location">
    <subcellularLocation>
        <location evidence="1">Cell membrane</location>
        <topology evidence="1">Multi-pass membrane protein</topology>
    </subcellularLocation>
</comment>
<keyword evidence="6 7" id="KW-0472">Membrane</keyword>
<dbReference type="PANTHER" id="PTHR40074:SF2">
    <property type="entry name" value="O-ACETYLTRANSFERASE WECH"/>
    <property type="match status" value="1"/>
</dbReference>
<dbReference type="RefSeq" id="WP_200555125.1">
    <property type="nucleotide sequence ID" value="NZ_JAEPES010000001.1"/>
</dbReference>
<feature type="transmembrane region" description="Helical" evidence="7">
    <location>
        <begin position="64"/>
        <end position="80"/>
    </location>
</feature>
<feature type="transmembrane region" description="Helical" evidence="7">
    <location>
        <begin position="339"/>
        <end position="359"/>
    </location>
</feature>
<evidence type="ECO:0000256" key="3">
    <source>
        <dbReference type="ARBA" id="ARBA00022475"/>
    </source>
</evidence>
<dbReference type="InterPro" id="IPR002656">
    <property type="entry name" value="Acyl_transf_3_dom"/>
</dbReference>
<dbReference type="EMBL" id="JAEPES010000003">
    <property type="protein sequence ID" value="MBK4348044.1"/>
    <property type="molecule type" value="Genomic_DNA"/>
</dbReference>
<keyword evidence="9" id="KW-0012">Acyltransferase</keyword>